<evidence type="ECO:0000313" key="3">
    <source>
        <dbReference type="Proteomes" id="UP000823749"/>
    </source>
</evidence>
<dbReference type="PANTHER" id="PTHR31170:SF21">
    <property type="match status" value="1"/>
</dbReference>
<keyword evidence="1" id="KW-0812">Transmembrane</keyword>
<organism evidence="2 3">
    <name type="scientific">Rhododendron griersonianum</name>
    <dbReference type="NCBI Taxonomy" id="479676"/>
    <lineage>
        <taxon>Eukaryota</taxon>
        <taxon>Viridiplantae</taxon>
        <taxon>Streptophyta</taxon>
        <taxon>Embryophyta</taxon>
        <taxon>Tracheophyta</taxon>
        <taxon>Spermatophyta</taxon>
        <taxon>Magnoliopsida</taxon>
        <taxon>eudicotyledons</taxon>
        <taxon>Gunneridae</taxon>
        <taxon>Pentapetalae</taxon>
        <taxon>asterids</taxon>
        <taxon>Ericales</taxon>
        <taxon>Ericaceae</taxon>
        <taxon>Ericoideae</taxon>
        <taxon>Rhodoreae</taxon>
        <taxon>Rhododendron</taxon>
    </lineage>
</organism>
<dbReference type="AlphaFoldDB" id="A0AAV6KWZ7"/>
<dbReference type="Pfam" id="PF03140">
    <property type="entry name" value="DUF247"/>
    <property type="match status" value="1"/>
</dbReference>
<dbReference type="PANTHER" id="PTHR31170">
    <property type="entry name" value="BNAC04G53230D PROTEIN"/>
    <property type="match status" value="1"/>
</dbReference>
<keyword evidence="3" id="KW-1185">Reference proteome</keyword>
<gene>
    <name evidence="2" type="ORF">RHGRI_007036</name>
</gene>
<dbReference type="InterPro" id="IPR004158">
    <property type="entry name" value="DUF247_pln"/>
</dbReference>
<keyword evidence="1" id="KW-0472">Membrane</keyword>
<evidence type="ECO:0000313" key="2">
    <source>
        <dbReference type="EMBL" id="KAG5556629.1"/>
    </source>
</evidence>
<feature type="transmembrane region" description="Helical" evidence="1">
    <location>
        <begin position="203"/>
        <end position="228"/>
    </location>
</feature>
<reference evidence="2" key="1">
    <citation type="submission" date="2020-08" db="EMBL/GenBank/DDBJ databases">
        <title>Plant Genome Project.</title>
        <authorList>
            <person name="Zhang R.-G."/>
        </authorList>
    </citation>
    <scope>NUCLEOTIDE SEQUENCE</scope>
    <source>
        <strain evidence="2">WSP0</strain>
        <tissue evidence="2">Leaf</tissue>
    </source>
</reference>
<dbReference type="Proteomes" id="UP000823749">
    <property type="component" value="Chromosome 3"/>
</dbReference>
<proteinExistence type="predicted"/>
<protein>
    <submittedName>
        <fullName evidence="2">Uncharacterized protein</fullName>
    </submittedName>
</protein>
<evidence type="ECO:0000256" key="1">
    <source>
        <dbReference type="SAM" id="Phobius"/>
    </source>
</evidence>
<name>A0AAV6KWZ7_9ERIC</name>
<keyword evidence="1" id="KW-1133">Transmembrane helix</keyword>
<comment type="caution">
    <text evidence="2">The sequence shown here is derived from an EMBL/GenBank/DDBJ whole genome shotgun (WGS) entry which is preliminary data.</text>
</comment>
<dbReference type="EMBL" id="JACTNZ010000003">
    <property type="protein sequence ID" value="KAG5556629.1"/>
    <property type="molecule type" value="Genomic_DNA"/>
</dbReference>
<accession>A0AAV6KWZ7</accession>
<sequence>MHRPKEVIFKYANTPGRHLLDILRSSFIPTDHEEVKALFVSPNHVIQCTSKLCEAGIDLKRKPGNEDSFLVVKFRHGMIEMPTFLIDDFMSCFMVNCIAFEQRQLNCTDHFTTYAMLLDCLVDTGKDVEFLSDRNIVENYFGTNTELAKFINVLMRDVAINSNMSYLANLFADVAYYQGGWHAQWAIFKYTYIRRYFRSPWSFISALAAFVLLLLTVAQTSYTILAYIRPPN</sequence>